<evidence type="ECO:0000313" key="3">
    <source>
        <dbReference type="Proteomes" id="UP000190027"/>
    </source>
</evidence>
<dbReference type="SUPFAM" id="SSF52317">
    <property type="entry name" value="Class I glutamine amidotransferase-like"/>
    <property type="match status" value="1"/>
</dbReference>
<keyword evidence="3" id="KW-1185">Reference proteome</keyword>
<organism evidence="2 3">
    <name type="scientific">Paucidesulfovibrio gracilis DSM 16080</name>
    <dbReference type="NCBI Taxonomy" id="1121449"/>
    <lineage>
        <taxon>Bacteria</taxon>
        <taxon>Pseudomonadati</taxon>
        <taxon>Thermodesulfobacteriota</taxon>
        <taxon>Desulfovibrionia</taxon>
        <taxon>Desulfovibrionales</taxon>
        <taxon>Desulfovibrionaceae</taxon>
        <taxon>Paucidesulfovibrio</taxon>
    </lineage>
</organism>
<dbReference type="Pfam" id="PF09825">
    <property type="entry name" value="BPL_N"/>
    <property type="match status" value="1"/>
</dbReference>
<dbReference type="InterPro" id="IPR029062">
    <property type="entry name" value="Class_I_gatase-like"/>
</dbReference>
<reference evidence="2 3" key="1">
    <citation type="submission" date="2017-02" db="EMBL/GenBank/DDBJ databases">
        <authorList>
            <person name="Peterson S.W."/>
        </authorList>
    </citation>
    <scope>NUCLEOTIDE SEQUENCE [LARGE SCALE GENOMIC DNA]</scope>
    <source>
        <strain evidence="2 3">DSM 16080</strain>
    </source>
</reference>
<evidence type="ECO:0000313" key="2">
    <source>
        <dbReference type="EMBL" id="SKA97846.1"/>
    </source>
</evidence>
<dbReference type="GO" id="GO:0016874">
    <property type="term" value="F:ligase activity"/>
    <property type="evidence" value="ECO:0007669"/>
    <property type="project" value="UniProtKB-KW"/>
</dbReference>
<feature type="domain" description="Biotin-protein ligase N-terminal" evidence="1">
    <location>
        <begin position="49"/>
        <end position="89"/>
    </location>
</feature>
<dbReference type="RefSeq" id="WP_078718419.1">
    <property type="nucleotide sequence ID" value="NZ_FUYC01000037.1"/>
</dbReference>
<proteinExistence type="predicted"/>
<dbReference type="InterPro" id="IPR019197">
    <property type="entry name" value="Biotin-prot_ligase_N"/>
</dbReference>
<dbReference type="Proteomes" id="UP000190027">
    <property type="component" value="Unassembled WGS sequence"/>
</dbReference>
<accession>A0A1T4Y802</accession>
<gene>
    <name evidence="2" type="ORF">SAMN02745704_02880</name>
</gene>
<evidence type="ECO:0000259" key="1">
    <source>
        <dbReference type="Pfam" id="PF09825"/>
    </source>
</evidence>
<dbReference type="EMBL" id="FUYC01000037">
    <property type="protein sequence ID" value="SKA97846.1"/>
    <property type="molecule type" value="Genomic_DNA"/>
</dbReference>
<name>A0A1T4Y802_9BACT</name>
<keyword evidence="2" id="KW-0436">Ligase</keyword>
<protein>
    <submittedName>
        <fullName evidence="2">Biotin-protein ligase, N terminal</fullName>
    </submittedName>
</protein>
<sequence length="404" mass="44718">MSIIYIYWDESHFWGLMARRALLSWGVRHRFVRGNEIAHGLLADNPPDLLLVPGGWARGKADRLGPDGLNAVRDYVHGGGSYLGFCGGAGLALRDGGLGLCPWQRRGFTDRMQHFLSGHVLMNCLEDHSLVPFDPTSQPLLPVWWPGRFEPDGGDVDVLASYLEPGPDFWVADLALRSLPEGTLTDWEALYGMRVRPAFQGQPCVLTGTFGKGRYVLSYAHLETPASPDANQWLGHLLLQLGGIEVPKTTLPAWDVSALPVDRDDPALLDARDRLLQLARTGVDNLLLFWRTPWLLGWRRGLPGAALNSLLCMVCEALAAPETESARTYWQEHGPRFAKRMALFSEGVTGYLLAERLSMTAFSCNQDGLPGLREQRAALFGHPPAGGGMHAQLMHTLEELLWRL</sequence>
<dbReference type="OrthoDB" id="5464482at2"/>
<dbReference type="AlphaFoldDB" id="A0A1T4Y802"/>
<dbReference type="STRING" id="1121449.SAMN02745704_02880"/>